<gene>
    <name evidence="7" type="primary">LOC105157085</name>
</gene>
<name>A0A6I9SNL9_SESIN</name>
<proteinExistence type="inferred from homology"/>
<evidence type="ECO:0000256" key="4">
    <source>
        <dbReference type="SAM" id="MobiDB-lite"/>
    </source>
</evidence>
<dbReference type="AlphaFoldDB" id="A0A6I9SNL9"/>
<evidence type="ECO:0000256" key="2">
    <source>
        <dbReference type="PROSITE-ProRule" id="PRU00285"/>
    </source>
</evidence>
<feature type="compositionally biased region" description="Acidic residues" evidence="4">
    <location>
        <begin position="175"/>
        <end position="186"/>
    </location>
</feature>
<feature type="region of interest" description="Disordered" evidence="4">
    <location>
        <begin position="138"/>
        <end position="191"/>
    </location>
</feature>
<dbReference type="OrthoDB" id="1431247at2759"/>
<feature type="compositionally biased region" description="Low complexity" evidence="4">
    <location>
        <begin position="145"/>
        <end position="164"/>
    </location>
</feature>
<evidence type="ECO:0000313" key="7">
    <source>
        <dbReference type="RefSeq" id="XP_011071681.2"/>
    </source>
</evidence>
<evidence type="ECO:0000256" key="1">
    <source>
        <dbReference type="ARBA" id="ARBA00023016"/>
    </source>
</evidence>
<dbReference type="KEGG" id="sind:105157085"/>
<keyword evidence="1" id="KW-0346">Stress response</keyword>
<evidence type="ECO:0000259" key="5">
    <source>
        <dbReference type="PROSITE" id="PS01031"/>
    </source>
</evidence>
<dbReference type="InterPro" id="IPR002068">
    <property type="entry name" value="A-crystallin/Hsp20_dom"/>
</dbReference>
<dbReference type="Gene3D" id="2.60.40.790">
    <property type="match status" value="1"/>
</dbReference>
<protein>
    <submittedName>
        <fullName evidence="7">Inactive protein RESTRICTED TEV MOVEMENT 2-like</fullName>
    </submittedName>
</protein>
<feature type="domain" description="SHSP" evidence="5">
    <location>
        <begin position="45"/>
        <end position="150"/>
    </location>
</feature>
<comment type="similarity">
    <text evidence="2 3">Belongs to the small heat shock protein (HSP20) family.</text>
</comment>
<dbReference type="InterPro" id="IPR031107">
    <property type="entry name" value="Small_HSP"/>
</dbReference>
<dbReference type="GeneID" id="105157085"/>
<dbReference type="InParanoid" id="A0A6I9SNL9"/>
<dbReference type="Pfam" id="PF00011">
    <property type="entry name" value="HSP20"/>
    <property type="match status" value="1"/>
</dbReference>
<organism evidence="6 7">
    <name type="scientific">Sesamum indicum</name>
    <name type="common">Oriental sesame</name>
    <name type="synonym">Sesamum orientale</name>
    <dbReference type="NCBI Taxonomy" id="4182"/>
    <lineage>
        <taxon>Eukaryota</taxon>
        <taxon>Viridiplantae</taxon>
        <taxon>Streptophyta</taxon>
        <taxon>Embryophyta</taxon>
        <taxon>Tracheophyta</taxon>
        <taxon>Spermatophyta</taxon>
        <taxon>Magnoliopsida</taxon>
        <taxon>eudicotyledons</taxon>
        <taxon>Gunneridae</taxon>
        <taxon>Pentapetalae</taxon>
        <taxon>asterids</taxon>
        <taxon>lamiids</taxon>
        <taxon>Lamiales</taxon>
        <taxon>Pedaliaceae</taxon>
        <taxon>Sesamum</taxon>
    </lineage>
</organism>
<accession>A0A6I9SNL9</accession>
<reference evidence="7" key="1">
    <citation type="submission" date="2025-08" db="UniProtKB">
        <authorList>
            <consortium name="RefSeq"/>
        </authorList>
    </citation>
    <scope>IDENTIFICATION</scope>
</reference>
<dbReference type="InterPro" id="IPR008978">
    <property type="entry name" value="HSP20-like_chaperone"/>
</dbReference>
<dbReference type="PROSITE" id="PS01031">
    <property type="entry name" value="SHSP"/>
    <property type="match status" value="1"/>
</dbReference>
<dbReference type="SUPFAM" id="SSF49764">
    <property type="entry name" value="HSP20-like chaperones"/>
    <property type="match status" value="1"/>
</dbReference>
<keyword evidence="6" id="KW-1185">Reference proteome</keyword>
<dbReference type="RefSeq" id="XP_011071681.2">
    <property type="nucleotide sequence ID" value="XM_011073379.2"/>
</dbReference>
<dbReference type="PANTHER" id="PTHR11527">
    <property type="entry name" value="HEAT-SHOCK PROTEIN 20 FAMILY MEMBER"/>
    <property type="match status" value="1"/>
</dbReference>
<sequence>MICSSSANTICIVDSYINTGKFLLLSMENVWGVNGKNGKRSTGNMVFEHVVPSSCWTEDADCHRLLIDLPGFKKEEVMVRADGDGYVVVVSGERETNCNKVVRFVESFKVPADSNSEEISAIFEDEIFYITIPKKKDVPSVREGNQNSVSDHSDNVNSGNANNNAIDQRHQGTTQEEEEEEEEEFHDAELAHKWNESSLHEKLLKKLKENRIVVLTAVLAFSLGFLASRFCQSNAQVEKSE</sequence>
<dbReference type="Proteomes" id="UP000504604">
    <property type="component" value="Linkage group LG3"/>
</dbReference>
<evidence type="ECO:0000313" key="6">
    <source>
        <dbReference type="Proteomes" id="UP000504604"/>
    </source>
</evidence>
<evidence type="ECO:0000256" key="3">
    <source>
        <dbReference type="RuleBase" id="RU003616"/>
    </source>
</evidence>
<dbReference type="CDD" id="cd06464">
    <property type="entry name" value="ACD_sHsps-like"/>
    <property type="match status" value="1"/>
</dbReference>